<protein>
    <submittedName>
        <fullName evidence="4">Phosphotransferase</fullName>
    </submittedName>
</protein>
<dbReference type="EMBL" id="JAJUBC010000025">
    <property type="protein sequence ID" value="MDD1795173.1"/>
    <property type="molecule type" value="Genomic_DNA"/>
</dbReference>
<dbReference type="PROSITE" id="PS50011">
    <property type="entry name" value="PROTEIN_KINASE_DOM"/>
    <property type="match status" value="1"/>
</dbReference>
<keyword evidence="1" id="KW-0547">Nucleotide-binding</keyword>
<keyword evidence="2" id="KW-0067">ATP-binding</keyword>
<reference evidence="4" key="1">
    <citation type="submission" date="2021-12" db="EMBL/GenBank/DDBJ databases">
        <title>Enterovibrio ZSDZ35 sp. nov. and Enterovibrio ZSDZ42 sp. nov., isolated from coastal seawater in Qingdao.</title>
        <authorList>
            <person name="Zhang P."/>
        </authorList>
    </citation>
    <scope>NUCLEOTIDE SEQUENCE</scope>
    <source>
        <strain evidence="4">ZSDZ42</strain>
    </source>
</reference>
<evidence type="ECO:0000259" key="3">
    <source>
        <dbReference type="PROSITE" id="PS50011"/>
    </source>
</evidence>
<proteinExistence type="predicted"/>
<evidence type="ECO:0000313" key="5">
    <source>
        <dbReference type="Proteomes" id="UP001149400"/>
    </source>
</evidence>
<dbReference type="InterPro" id="IPR050108">
    <property type="entry name" value="CDK"/>
</dbReference>
<dbReference type="InterPro" id="IPR011009">
    <property type="entry name" value="Kinase-like_dom_sf"/>
</dbReference>
<keyword evidence="5" id="KW-1185">Reference proteome</keyword>
<accession>A0ABT5R4G7</accession>
<dbReference type="InterPro" id="IPR000719">
    <property type="entry name" value="Prot_kinase_dom"/>
</dbReference>
<name>A0ABT5R4G7_9GAMM</name>
<evidence type="ECO:0000256" key="2">
    <source>
        <dbReference type="ARBA" id="ARBA00022840"/>
    </source>
</evidence>
<dbReference type="SMART" id="SM00220">
    <property type="entry name" value="S_TKc"/>
    <property type="match status" value="1"/>
</dbReference>
<evidence type="ECO:0000313" key="4">
    <source>
        <dbReference type="EMBL" id="MDD1795173.1"/>
    </source>
</evidence>
<feature type="domain" description="Protein kinase" evidence="3">
    <location>
        <begin position="29"/>
        <end position="236"/>
    </location>
</feature>
<dbReference type="SUPFAM" id="SSF56112">
    <property type="entry name" value="Protein kinase-like (PK-like)"/>
    <property type="match status" value="1"/>
</dbReference>
<comment type="caution">
    <text evidence="4">The sequence shown here is derived from an EMBL/GenBank/DDBJ whole genome shotgun (WGS) entry which is preliminary data.</text>
</comment>
<dbReference type="Gene3D" id="1.10.510.10">
    <property type="entry name" value="Transferase(Phosphotransferase) domain 1"/>
    <property type="match status" value="1"/>
</dbReference>
<dbReference type="Proteomes" id="UP001149400">
    <property type="component" value="Unassembled WGS sequence"/>
</dbReference>
<dbReference type="RefSeq" id="WP_274165980.1">
    <property type="nucleotide sequence ID" value="NZ_JAJUBC010000025.1"/>
</dbReference>
<sequence>MTPDHLKLLADTLSMQESWQVGTVLDRKFTLTEQLSSKPVPNAYLATEIETGDTVVLRRAPLGSEKSSLEREWEALSACKGAGVQKALALYPTTRFIALEYYPDMVPLIDMNPYQAETFTLLLPGILKALCHCHQAGWIHGDIKPSNVLWNQIDNRVCLIDFGAAMPIGLSRKNLSAWHMSKGFSSEAQAQGEGIVEASDDWYALIRWLRQMDKADLSEIARQRIDKTMEWLRKQP</sequence>
<organism evidence="4 5">
    <name type="scientific">Enterovibrio gelatinilyticus</name>
    <dbReference type="NCBI Taxonomy" id="2899819"/>
    <lineage>
        <taxon>Bacteria</taxon>
        <taxon>Pseudomonadati</taxon>
        <taxon>Pseudomonadota</taxon>
        <taxon>Gammaproteobacteria</taxon>
        <taxon>Vibrionales</taxon>
        <taxon>Vibrionaceae</taxon>
        <taxon>Enterovibrio</taxon>
    </lineage>
</organism>
<dbReference type="Pfam" id="PF00069">
    <property type="entry name" value="Pkinase"/>
    <property type="match status" value="1"/>
</dbReference>
<dbReference type="PANTHER" id="PTHR24056">
    <property type="entry name" value="CELL DIVISION PROTEIN KINASE"/>
    <property type="match status" value="1"/>
</dbReference>
<gene>
    <name evidence="4" type="ORF">LRP50_18755</name>
</gene>
<evidence type="ECO:0000256" key="1">
    <source>
        <dbReference type="ARBA" id="ARBA00022741"/>
    </source>
</evidence>